<evidence type="ECO:0000313" key="3">
    <source>
        <dbReference type="Proteomes" id="UP001597063"/>
    </source>
</evidence>
<feature type="region of interest" description="Disordered" evidence="1">
    <location>
        <begin position="40"/>
        <end position="60"/>
    </location>
</feature>
<evidence type="ECO:0000313" key="2">
    <source>
        <dbReference type="EMBL" id="MFD0684437.1"/>
    </source>
</evidence>
<comment type="caution">
    <text evidence="2">The sequence shown here is derived from an EMBL/GenBank/DDBJ whole genome shotgun (WGS) entry which is preliminary data.</text>
</comment>
<organism evidence="2 3">
    <name type="scientific">Actinomadura fibrosa</name>
    <dbReference type="NCBI Taxonomy" id="111802"/>
    <lineage>
        <taxon>Bacteria</taxon>
        <taxon>Bacillati</taxon>
        <taxon>Actinomycetota</taxon>
        <taxon>Actinomycetes</taxon>
        <taxon>Streptosporangiales</taxon>
        <taxon>Thermomonosporaceae</taxon>
        <taxon>Actinomadura</taxon>
    </lineage>
</organism>
<protein>
    <recommendedName>
        <fullName evidence="4">FXSXX-COOH protein</fullName>
    </recommendedName>
</protein>
<name>A0ABW2XDA1_9ACTN</name>
<gene>
    <name evidence="2" type="ORF">ACFQZM_08025</name>
</gene>
<dbReference type="RefSeq" id="WP_131761160.1">
    <property type="nucleotide sequence ID" value="NZ_CAACUY010000149.1"/>
</dbReference>
<proteinExistence type="predicted"/>
<sequence length="60" mass="6213">MAGLDCDLESIIVDLSSTPLERLADLTDDVIAAATRCAGGSHDASLPLWNNDGVQPPAYG</sequence>
<dbReference type="EMBL" id="JBHTGP010000003">
    <property type="protein sequence ID" value="MFD0684437.1"/>
    <property type="molecule type" value="Genomic_DNA"/>
</dbReference>
<accession>A0ABW2XDA1</accession>
<evidence type="ECO:0000256" key="1">
    <source>
        <dbReference type="SAM" id="MobiDB-lite"/>
    </source>
</evidence>
<dbReference type="Proteomes" id="UP001597063">
    <property type="component" value="Unassembled WGS sequence"/>
</dbReference>
<evidence type="ECO:0008006" key="4">
    <source>
        <dbReference type="Google" id="ProtNLM"/>
    </source>
</evidence>
<keyword evidence="3" id="KW-1185">Reference proteome</keyword>
<reference evidence="3" key="1">
    <citation type="journal article" date="2019" name="Int. J. Syst. Evol. Microbiol.">
        <title>The Global Catalogue of Microorganisms (GCM) 10K type strain sequencing project: providing services to taxonomists for standard genome sequencing and annotation.</title>
        <authorList>
            <consortium name="The Broad Institute Genomics Platform"/>
            <consortium name="The Broad Institute Genome Sequencing Center for Infectious Disease"/>
            <person name="Wu L."/>
            <person name="Ma J."/>
        </authorList>
    </citation>
    <scope>NUCLEOTIDE SEQUENCE [LARGE SCALE GENOMIC DNA]</scope>
    <source>
        <strain evidence="3">JCM 9371</strain>
    </source>
</reference>